<dbReference type="Pfam" id="PF00005">
    <property type="entry name" value="ABC_tran"/>
    <property type="match status" value="1"/>
</dbReference>
<dbReference type="RefSeq" id="WP_192111504.1">
    <property type="nucleotide sequence ID" value="NZ_LT598928.1"/>
</dbReference>
<evidence type="ECO:0000256" key="2">
    <source>
        <dbReference type="ARBA" id="ARBA00022741"/>
    </source>
</evidence>
<dbReference type="GO" id="GO:0016887">
    <property type="term" value="F:ATP hydrolysis activity"/>
    <property type="evidence" value="ECO:0007669"/>
    <property type="project" value="InterPro"/>
</dbReference>
<feature type="region of interest" description="Disordered" evidence="4">
    <location>
        <begin position="286"/>
        <end position="308"/>
    </location>
</feature>
<gene>
    <name evidence="6" type="ORF">KM92DES2_10293</name>
</gene>
<evidence type="ECO:0000259" key="5">
    <source>
        <dbReference type="PROSITE" id="PS50893"/>
    </source>
</evidence>
<sequence length="308" mass="33349">MANNSLLAPSVCFENVCLSRGGNLILNNICATAPAGGSTVLVGPNGAGKTTLLLCLIGEMAYTGRIQFAGLEHQPRMAYVPQHLIMDRSLPLRVCEFLALSRQRQPLWLGLRPWARSEGRQLLQMVKAEHLEQSRMGDLSGGELRRVLLAAALGRNPELLVLDEPAAGVDVRGERLFWELLDAARHERGFTQIMVSHNLPLVAHYATHVICLNKTVCATGAPRATLTSSTLMELFGVPIHLYPDQCDPEDPGCPQCGVVSEAEGLLPNYAAIERREAARLNARLAARMSASQSEPCGEKSPDQGGSRA</sequence>
<reference evidence="6" key="1">
    <citation type="submission" date="2016-04" db="EMBL/GenBank/DDBJ databases">
        <authorList>
            <person name="Evans L.H."/>
            <person name="Alamgir A."/>
            <person name="Owens N."/>
            <person name="Weber N.D."/>
            <person name="Virtaneva K."/>
            <person name="Barbian K."/>
            <person name="Babar A."/>
            <person name="Rosenke K."/>
        </authorList>
    </citation>
    <scope>NUCLEOTIDE SEQUENCE</scope>
    <source>
        <strain evidence="6">92-2</strain>
    </source>
</reference>
<keyword evidence="3" id="KW-0067">ATP-binding</keyword>
<dbReference type="PANTHER" id="PTHR42734:SF7">
    <property type="entry name" value="ATP-BINDING COMPONENT OF ABC TRANSPORTER-RELATED"/>
    <property type="match status" value="1"/>
</dbReference>
<evidence type="ECO:0000256" key="4">
    <source>
        <dbReference type="SAM" id="MobiDB-lite"/>
    </source>
</evidence>
<dbReference type="Gene3D" id="3.40.50.300">
    <property type="entry name" value="P-loop containing nucleotide triphosphate hydrolases"/>
    <property type="match status" value="1"/>
</dbReference>
<dbReference type="PROSITE" id="PS50893">
    <property type="entry name" value="ABC_TRANSPORTER_2"/>
    <property type="match status" value="1"/>
</dbReference>
<keyword evidence="1" id="KW-0813">Transport</keyword>
<dbReference type="EMBL" id="FLUP01000001">
    <property type="protein sequence ID" value="SBV92625.1"/>
    <property type="molecule type" value="Genomic_DNA"/>
</dbReference>
<dbReference type="InterPro" id="IPR027417">
    <property type="entry name" value="P-loop_NTPase"/>
</dbReference>
<evidence type="ECO:0000313" key="6">
    <source>
        <dbReference type="EMBL" id="SBV92625.1"/>
    </source>
</evidence>
<dbReference type="SUPFAM" id="SSF52540">
    <property type="entry name" value="P-loop containing nucleoside triphosphate hydrolases"/>
    <property type="match status" value="1"/>
</dbReference>
<dbReference type="InterPro" id="IPR003593">
    <property type="entry name" value="AAA+_ATPase"/>
</dbReference>
<name>A0A212J0B2_9BACT</name>
<proteinExistence type="predicted"/>
<protein>
    <submittedName>
        <fullName evidence="6">ABC transporter related</fullName>
    </submittedName>
</protein>
<evidence type="ECO:0000256" key="3">
    <source>
        <dbReference type="ARBA" id="ARBA00022840"/>
    </source>
</evidence>
<accession>A0A212J0B2</accession>
<organism evidence="6">
    <name type="scientific">uncultured Desulfovibrio sp</name>
    <dbReference type="NCBI Taxonomy" id="167968"/>
    <lineage>
        <taxon>Bacteria</taxon>
        <taxon>Pseudomonadati</taxon>
        <taxon>Thermodesulfobacteriota</taxon>
        <taxon>Desulfovibrionia</taxon>
        <taxon>Desulfovibrionales</taxon>
        <taxon>Desulfovibrionaceae</taxon>
        <taxon>Desulfovibrio</taxon>
        <taxon>environmental samples</taxon>
    </lineage>
</organism>
<dbReference type="InterPro" id="IPR017871">
    <property type="entry name" value="ABC_transporter-like_CS"/>
</dbReference>
<keyword evidence="2" id="KW-0547">Nucleotide-binding</keyword>
<dbReference type="PANTHER" id="PTHR42734">
    <property type="entry name" value="METAL TRANSPORT SYSTEM ATP-BINDING PROTEIN TM_0124-RELATED"/>
    <property type="match status" value="1"/>
</dbReference>
<dbReference type="GO" id="GO:0005524">
    <property type="term" value="F:ATP binding"/>
    <property type="evidence" value="ECO:0007669"/>
    <property type="project" value="UniProtKB-KW"/>
</dbReference>
<dbReference type="SMART" id="SM00382">
    <property type="entry name" value="AAA"/>
    <property type="match status" value="1"/>
</dbReference>
<dbReference type="InterPro" id="IPR050153">
    <property type="entry name" value="Metal_Ion_Import_ABC"/>
</dbReference>
<feature type="domain" description="ABC transporter" evidence="5">
    <location>
        <begin position="11"/>
        <end position="239"/>
    </location>
</feature>
<dbReference type="PROSITE" id="PS00211">
    <property type="entry name" value="ABC_TRANSPORTER_1"/>
    <property type="match status" value="1"/>
</dbReference>
<dbReference type="InterPro" id="IPR003439">
    <property type="entry name" value="ABC_transporter-like_ATP-bd"/>
</dbReference>
<evidence type="ECO:0000256" key="1">
    <source>
        <dbReference type="ARBA" id="ARBA00022448"/>
    </source>
</evidence>
<dbReference type="AlphaFoldDB" id="A0A212J0B2"/>